<evidence type="ECO:0000313" key="1">
    <source>
        <dbReference type="EMBL" id="MBQ0910045.1"/>
    </source>
</evidence>
<dbReference type="PROSITE" id="PS51257">
    <property type="entry name" value="PROKAR_LIPOPROTEIN"/>
    <property type="match status" value="1"/>
</dbReference>
<dbReference type="Proteomes" id="UP000679008">
    <property type="component" value="Unassembled WGS sequence"/>
</dbReference>
<dbReference type="RefSeq" id="WP_210791931.1">
    <property type="nucleotide sequence ID" value="NZ_JAGPXB010000029.1"/>
</dbReference>
<proteinExistence type="predicted"/>
<dbReference type="EMBL" id="JAGPXB010000029">
    <property type="protein sequence ID" value="MBQ0910045.1"/>
    <property type="molecule type" value="Genomic_DNA"/>
</dbReference>
<comment type="caution">
    <text evidence="1">The sequence shown here is derived from an EMBL/GenBank/DDBJ whole genome shotgun (WGS) entry which is preliminary data.</text>
</comment>
<reference evidence="1 2" key="1">
    <citation type="submission" date="2021-04" db="EMBL/GenBank/DDBJ databases">
        <title>Description of novel Flavobacterium sp. F-328.</title>
        <authorList>
            <person name="Saticioglu I.B."/>
        </authorList>
    </citation>
    <scope>NUCLEOTIDE SEQUENCE [LARGE SCALE GENOMIC DNA]</scope>
    <source>
        <strain evidence="1 2">F-328</strain>
    </source>
</reference>
<name>A0ABS5D7M9_9FLAO</name>
<organism evidence="1 2">
    <name type="scientific">Flavobacterium erciyesense</name>
    <dbReference type="NCBI Taxonomy" id="2825842"/>
    <lineage>
        <taxon>Bacteria</taxon>
        <taxon>Pseudomonadati</taxon>
        <taxon>Bacteroidota</taxon>
        <taxon>Flavobacteriia</taxon>
        <taxon>Flavobacteriales</taxon>
        <taxon>Flavobacteriaceae</taxon>
        <taxon>Flavobacterium</taxon>
    </lineage>
</organism>
<accession>A0ABS5D7M9</accession>
<evidence type="ECO:0008006" key="3">
    <source>
        <dbReference type="Google" id="ProtNLM"/>
    </source>
</evidence>
<sequence length="133" mass="15360">MKNIIRLFTLTFLLNFLVSCDPAHNIDFINKSDSNVKVKITLNPKVENYRLKEVSSGDSIVFNLKQKDTANIYFGIGTWSDGEIEELTISINNIEIETKDIKTLYKTKKAMKNILEKNTHGFWFKTLVEINIE</sequence>
<gene>
    <name evidence="1" type="ORF">KBJ98_15135</name>
</gene>
<keyword evidence="2" id="KW-1185">Reference proteome</keyword>
<protein>
    <recommendedName>
        <fullName evidence="3">Lipoprotein</fullName>
    </recommendedName>
</protein>
<evidence type="ECO:0000313" key="2">
    <source>
        <dbReference type="Proteomes" id="UP000679008"/>
    </source>
</evidence>